<sequence length="104" mass="11009">MKCSIPLLAIFVAGTIAMPAATTPKCNVGEEYTDCGTACPLTCAQPEPRPCTLQCVPGCFCKRGLIRNQGFASVPISAELNEDLAPACINVWLAYMGEKLLKAS</sequence>
<dbReference type="GO" id="GO:0030414">
    <property type="term" value="F:peptidase inhibitor activity"/>
    <property type="evidence" value="ECO:0007669"/>
    <property type="project" value="UniProtKB-KW"/>
</dbReference>
<evidence type="ECO:0000313" key="6">
    <source>
        <dbReference type="Proteomes" id="UP000604273"/>
    </source>
</evidence>
<name>A0A8H4TN85_9HYPO</name>
<evidence type="ECO:0000313" key="5">
    <source>
        <dbReference type="EMBL" id="KAF4960834.1"/>
    </source>
</evidence>
<evidence type="ECO:0000256" key="2">
    <source>
        <dbReference type="ARBA" id="ARBA00023157"/>
    </source>
</evidence>
<keyword evidence="3" id="KW-0732">Signal</keyword>
<feature type="chain" id="PRO_5034023285" description="TIL domain-containing protein" evidence="3">
    <location>
        <begin position="18"/>
        <end position="104"/>
    </location>
</feature>
<proteinExistence type="predicted"/>
<dbReference type="Proteomes" id="UP000604273">
    <property type="component" value="Unassembled WGS sequence"/>
</dbReference>
<feature type="domain" description="TIL" evidence="4">
    <location>
        <begin position="26"/>
        <end position="76"/>
    </location>
</feature>
<accession>A0A8H4TN85</accession>
<dbReference type="SUPFAM" id="SSF57567">
    <property type="entry name" value="Serine protease inhibitors"/>
    <property type="match status" value="1"/>
</dbReference>
<dbReference type="AlphaFoldDB" id="A0A8H4TN85"/>
<dbReference type="EMBL" id="JABFAI010000012">
    <property type="protein sequence ID" value="KAF4960834.1"/>
    <property type="molecule type" value="Genomic_DNA"/>
</dbReference>
<dbReference type="PANTHER" id="PTHR23259:SF70">
    <property type="entry name" value="ACCESSORY GLAND PROTEIN ACP62F-RELATED"/>
    <property type="match status" value="1"/>
</dbReference>
<feature type="signal peptide" evidence="3">
    <location>
        <begin position="1"/>
        <end position="17"/>
    </location>
</feature>
<reference evidence="5" key="1">
    <citation type="journal article" date="2020" name="BMC Genomics">
        <title>Correction to: Identification and distribution of gene clusters required for synthesis of sphingolipid metabolism inhibitors in diverse species of the filamentous fungus Fusarium.</title>
        <authorList>
            <person name="Kim H.S."/>
            <person name="Lohmar J.M."/>
            <person name="Busman M."/>
            <person name="Brown D.W."/>
            <person name="Naumann T.A."/>
            <person name="Divon H.H."/>
            <person name="Lysoe E."/>
            <person name="Uhlig S."/>
            <person name="Proctor R.H."/>
        </authorList>
    </citation>
    <scope>NUCLEOTIDE SEQUENCE</scope>
    <source>
        <strain evidence="5">NRRL 45417</strain>
    </source>
</reference>
<keyword evidence="2" id="KW-1015">Disulfide bond</keyword>
<protein>
    <recommendedName>
        <fullName evidence="4">TIL domain-containing protein</fullName>
    </recommendedName>
</protein>
<dbReference type="InterPro" id="IPR002919">
    <property type="entry name" value="TIL_dom"/>
</dbReference>
<dbReference type="OrthoDB" id="7695409at2759"/>
<dbReference type="Gene3D" id="2.10.25.10">
    <property type="entry name" value="Laminin"/>
    <property type="match status" value="1"/>
</dbReference>
<evidence type="ECO:0000256" key="3">
    <source>
        <dbReference type="SAM" id="SignalP"/>
    </source>
</evidence>
<dbReference type="Pfam" id="PF01826">
    <property type="entry name" value="TIL"/>
    <property type="match status" value="1"/>
</dbReference>
<organism evidence="5 6">
    <name type="scientific">Fusarium gaditjirri</name>
    <dbReference type="NCBI Taxonomy" id="282569"/>
    <lineage>
        <taxon>Eukaryota</taxon>
        <taxon>Fungi</taxon>
        <taxon>Dikarya</taxon>
        <taxon>Ascomycota</taxon>
        <taxon>Pezizomycotina</taxon>
        <taxon>Sordariomycetes</taxon>
        <taxon>Hypocreomycetidae</taxon>
        <taxon>Hypocreales</taxon>
        <taxon>Nectriaceae</taxon>
        <taxon>Fusarium</taxon>
        <taxon>Fusarium nisikadoi species complex</taxon>
    </lineage>
</organism>
<gene>
    <name evidence="5" type="ORF">FGADI_667</name>
</gene>
<keyword evidence="1" id="KW-0646">Protease inhibitor</keyword>
<evidence type="ECO:0000256" key="1">
    <source>
        <dbReference type="ARBA" id="ARBA00022690"/>
    </source>
</evidence>
<keyword evidence="6" id="KW-1185">Reference proteome</keyword>
<comment type="caution">
    <text evidence="5">The sequence shown here is derived from an EMBL/GenBank/DDBJ whole genome shotgun (WGS) entry which is preliminary data.</text>
</comment>
<evidence type="ECO:0000259" key="4">
    <source>
        <dbReference type="Pfam" id="PF01826"/>
    </source>
</evidence>
<dbReference type="InterPro" id="IPR036084">
    <property type="entry name" value="Ser_inhib-like_sf"/>
</dbReference>
<dbReference type="PANTHER" id="PTHR23259">
    <property type="entry name" value="RIDDLE"/>
    <property type="match status" value="1"/>
</dbReference>
<dbReference type="InterPro" id="IPR051368">
    <property type="entry name" value="SerProtInhib-TIL_Domain"/>
</dbReference>
<dbReference type="CDD" id="cd19941">
    <property type="entry name" value="TIL"/>
    <property type="match status" value="1"/>
</dbReference>
<reference evidence="5" key="2">
    <citation type="submission" date="2020-05" db="EMBL/GenBank/DDBJ databases">
        <authorList>
            <person name="Kim H.-S."/>
            <person name="Proctor R.H."/>
            <person name="Brown D.W."/>
        </authorList>
    </citation>
    <scope>NUCLEOTIDE SEQUENCE</scope>
    <source>
        <strain evidence="5">NRRL 45417</strain>
    </source>
</reference>